<organism evidence="2 3">
    <name type="scientific">Anopheles merus</name>
    <name type="common">Mosquito</name>
    <dbReference type="NCBI Taxonomy" id="30066"/>
    <lineage>
        <taxon>Eukaryota</taxon>
        <taxon>Metazoa</taxon>
        <taxon>Ecdysozoa</taxon>
        <taxon>Arthropoda</taxon>
        <taxon>Hexapoda</taxon>
        <taxon>Insecta</taxon>
        <taxon>Pterygota</taxon>
        <taxon>Neoptera</taxon>
        <taxon>Endopterygota</taxon>
        <taxon>Diptera</taxon>
        <taxon>Nematocera</taxon>
        <taxon>Culicoidea</taxon>
        <taxon>Culicidae</taxon>
        <taxon>Anophelinae</taxon>
        <taxon>Anopheles</taxon>
    </lineage>
</organism>
<dbReference type="EnsemblMetazoa" id="AMEM017635-RA">
    <property type="protein sequence ID" value="AMEM017635-PA"/>
    <property type="gene ID" value="AMEM017635"/>
</dbReference>
<keyword evidence="3" id="KW-1185">Reference proteome</keyword>
<dbReference type="VEuPathDB" id="VectorBase:AMEM017635"/>
<dbReference type="AlphaFoldDB" id="A0A182VMT6"/>
<feature type="compositionally biased region" description="Low complexity" evidence="1">
    <location>
        <begin position="66"/>
        <end position="80"/>
    </location>
</feature>
<accession>A0A182VMT6</accession>
<proteinExistence type="predicted"/>
<evidence type="ECO:0000313" key="2">
    <source>
        <dbReference type="EnsemblMetazoa" id="AMEM017635-PA"/>
    </source>
</evidence>
<feature type="region of interest" description="Disordered" evidence="1">
    <location>
        <begin position="58"/>
        <end position="84"/>
    </location>
</feature>
<evidence type="ECO:0000256" key="1">
    <source>
        <dbReference type="SAM" id="MobiDB-lite"/>
    </source>
</evidence>
<protein>
    <submittedName>
        <fullName evidence="2">Uncharacterized protein</fullName>
    </submittedName>
</protein>
<dbReference type="Proteomes" id="UP000075903">
    <property type="component" value="Unassembled WGS sequence"/>
</dbReference>
<name>A0A182VMT6_ANOME</name>
<reference evidence="2" key="1">
    <citation type="submission" date="2020-05" db="UniProtKB">
        <authorList>
            <consortium name="EnsemblMetazoa"/>
        </authorList>
    </citation>
    <scope>IDENTIFICATION</scope>
    <source>
        <strain evidence="2">MAF</strain>
    </source>
</reference>
<evidence type="ECO:0000313" key="3">
    <source>
        <dbReference type="Proteomes" id="UP000075903"/>
    </source>
</evidence>
<sequence>MITGNIEENESNAKNANNATSVSSILSYTPPISSSGFSAFTTNGSTIGEAEVDGRQAAAFGRRDTTPAGAGPIAAGSTTTVPGGGRSAGPLQAFHYVGDVRMVEVHLMVQIAATVRSAVVLRVGQMAADQMVGQLLLQMDGQVVLLLQHQMLLVAAER</sequence>